<reference evidence="2" key="1">
    <citation type="submission" date="2016-05" db="EMBL/GenBank/DDBJ databases">
        <title>Lichen genome sequencing reveals its rich biosynthetic potential.</title>
        <authorList>
            <person name="Bertrand R.L."/>
            <person name="Abdel-Hameed M."/>
            <person name="Sorensen J.L."/>
        </authorList>
    </citation>
    <scope>NUCLEOTIDE SEQUENCE</scope>
</reference>
<evidence type="ECO:0000256" key="1">
    <source>
        <dbReference type="SAM" id="MobiDB-lite"/>
    </source>
</evidence>
<dbReference type="AlphaFoldDB" id="A0A1Z1CDZ0"/>
<evidence type="ECO:0000313" key="2">
    <source>
        <dbReference type="EMBL" id="ANM86342.1"/>
    </source>
</evidence>
<sequence>MASQLALYLHLDSTYGPAILDLEGAVPYDIVLQVRRGASDLTRPMNILTDDSLFDIPHAFSKGLLKLIDLDSKEQVDLGSVGTSLKPTANPKIITLPPRTSRLPRFEYDLVIPLRLNAHIRPALAPDHQYRVELDPLELGIKWWNYGDDADLELHASNSSLPPSESAKLVASKPAHRDFSVVNSLPKPPSISISMSLSSNIVHRSKSPPTTLRAVITNKGNRTITLRSSGDQSFLGPSIGAENTPNHHRITSTKPPPSIDNFSITKVSTNEEFIRKPIHTCSVTVGSGGRSRRGLTMLEPGVPLTQEFVLLENAGAIIKAMGNDDEFRLRLRPLGVWWFAGTLDDMFGDQKTIMRMPGPCLPLILQSDDESQFRLED</sequence>
<accession>A0A1Z1CDZ0</accession>
<proteinExistence type="predicted"/>
<reference evidence="3" key="2">
    <citation type="submission" date="2017-12" db="EMBL/GenBank/DDBJ databases">
        <title>Genome Sequencing Reveals a Rich Biosynthetic Potential.</title>
        <authorList>
            <person name="Bertrand R.L."/>
            <person name="Abdel-Hameed M.E."/>
            <person name="Sorensen J.L."/>
        </authorList>
    </citation>
    <scope>NUCLEOTIDE SEQUENCE</scope>
</reference>
<dbReference type="EMBL" id="MG777493">
    <property type="protein sequence ID" value="AUW31142.1"/>
    <property type="molecule type" value="Genomic_DNA"/>
</dbReference>
<name>A0A1Z1CDZ0_CLAUC</name>
<evidence type="ECO:0000313" key="3">
    <source>
        <dbReference type="EMBL" id="AUW31142.1"/>
    </source>
</evidence>
<dbReference type="EMBL" id="KX264249">
    <property type="protein sequence ID" value="ANM86342.1"/>
    <property type="molecule type" value="Genomic_DNA"/>
</dbReference>
<feature type="region of interest" description="Disordered" evidence="1">
    <location>
        <begin position="226"/>
        <end position="258"/>
    </location>
</feature>
<organism evidence="2">
    <name type="scientific">Cladonia uncialis subsp. uncialis</name>
    <dbReference type="NCBI Taxonomy" id="180999"/>
    <lineage>
        <taxon>Eukaryota</taxon>
        <taxon>Fungi</taxon>
        <taxon>Dikarya</taxon>
        <taxon>Ascomycota</taxon>
        <taxon>Pezizomycotina</taxon>
        <taxon>Lecanoromycetes</taxon>
        <taxon>OSLEUM clade</taxon>
        <taxon>Lecanoromycetidae</taxon>
        <taxon>Lecanorales</taxon>
        <taxon>Lecanorineae</taxon>
        <taxon>Cladoniaceae</taxon>
        <taxon>Cladonia</taxon>
    </lineage>
</organism>
<protein>
    <submittedName>
        <fullName evidence="2">Uncharacterized protein</fullName>
    </submittedName>
</protein>